<feature type="compositionally biased region" description="Polar residues" evidence="1">
    <location>
        <begin position="36"/>
        <end position="57"/>
    </location>
</feature>
<evidence type="ECO:0000313" key="2">
    <source>
        <dbReference type="EMBL" id="KAF5672668.1"/>
    </source>
</evidence>
<accession>A0A8H5TM16</accession>
<dbReference type="EMBL" id="JAAQPE010000274">
    <property type="protein sequence ID" value="KAF5672668.1"/>
    <property type="molecule type" value="Genomic_DNA"/>
</dbReference>
<comment type="caution">
    <text evidence="2">The sequence shown here is derived from an EMBL/GenBank/DDBJ whole genome shotgun (WGS) entry which is preliminary data.</text>
</comment>
<proteinExistence type="predicted"/>
<sequence>MEDESENLYEDSTAGDNDAPTTSQARQSAIYRASEGANTDQSIQPVSTSGSQESTPLRPNPPTQMVKNEPATVGRGDGSTSAADQSARARQPSVQRRWPAARKGPPIMETLDSSDSE</sequence>
<dbReference type="Proteomes" id="UP000572754">
    <property type="component" value="Unassembled WGS sequence"/>
</dbReference>
<name>A0A8H5TM16_FUSCI</name>
<protein>
    <submittedName>
        <fullName evidence="2">Uncharacterized protein</fullName>
    </submittedName>
</protein>
<dbReference type="AlphaFoldDB" id="A0A8H5TM16"/>
<evidence type="ECO:0000256" key="1">
    <source>
        <dbReference type="SAM" id="MobiDB-lite"/>
    </source>
</evidence>
<evidence type="ECO:0000313" key="3">
    <source>
        <dbReference type="Proteomes" id="UP000572754"/>
    </source>
</evidence>
<gene>
    <name evidence="2" type="ORF">FCIRC_8372</name>
</gene>
<organism evidence="2 3">
    <name type="scientific">Fusarium circinatum</name>
    <name type="common">Pitch canker fungus</name>
    <name type="synonym">Gibberella circinata</name>
    <dbReference type="NCBI Taxonomy" id="48490"/>
    <lineage>
        <taxon>Eukaryota</taxon>
        <taxon>Fungi</taxon>
        <taxon>Dikarya</taxon>
        <taxon>Ascomycota</taxon>
        <taxon>Pezizomycotina</taxon>
        <taxon>Sordariomycetes</taxon>
        <taxon>Hypocreomycetidae</taxon>
        <taxon>Hypocreales</taxon>
        <taxon>Nectriaceae</taxon>
        <taxon>Fusarium</taxon>
        <taxon>Fusarium fujikuroi species complex</taxon>
    </lineage>
</organism>
<reference evidence="3" key="1">
    <citation type="journal article" date="2020" name="BMC Genomics">
        <title>Correction to: Identification and distribution of gene clusters required for synthesis of sphingolipid metabolism inhibitors in diverse species of the filamentous fungus Fusarium.</title>
        <authorList>
            <person name="Kim H.S."/>
            <person name="Lohmar J.M."/>
            <person name="Busman M."/>
            <person name="Brown D.W."/>
            <person name="Naumann T.A."/>
            <person name="Divon H.H."/>
            <person name="Lysoe E."/>
            <person name="Uhlig S."/>
            <person name="Proctor R.H."/>
        </authorList>
    </citation>
    <scope>NUCLEOTIDE SEQUENCE [LARGE SCALE GENOMIC DNA]</scope>
    <source>
        <strain evidence="3">NRRL 25331</strain>
    </source>
</reference>
<feature type="region of interest" description="Disordered" evidence="1">
    <location>
        <begin position="1"/>
        <end position="117"/>
    </location>
</feature>
<keyword evidence="3" id="KW-1185">Reference proteome</keyword>
<reference evidence="2 3" key="2">
    <citation type="submission" date="2020-05" db="EMBL/GenBank/DDBJ databases">
        <title>Identification and distribution of gene clusters putatively required for synthesis of sphingolipid metabolism inhibitors in phylogenetically diverse species of the filamentous fungus Fusarium.</title>
        <authorList>
            <person name="Kim H.-S."/>
            <person name="Busman M."/>
            <person name="Brown D.W."/>
            <person name="Divon H."/>
            <person name="Uhlig S."/>
            <person name="Proctor R.H."/>
        </authorList>
    </citation>
    <scope>NUCLEOTIDE SEQUENCE [LARGE SCALE GENOMIC DNA]</scope>
    <source>
        <strain evidence="2 3">NRRL 25331</strain>
    </source>
</reference>